<dbReference type="InterPro" id="IPR017941">
    <property type="entry name" value="Rieske_2Fe-2S"/>
</dbReference>
<dbReference type="SUPFAM" id="SSF55961">
    <property type="entry name" value="Bet v1-like"/>
    <property type="match status" value="1"/>
</dbReference>
<dbReference type="InterPro" id="IPR036922">
    <property type="entry name" value="Rieske_2Fe-2S_sf"/>
</dbReference>
<keyword evidence="2" id="KW-0001">2Fe-2S</keyword>
<feature type="domain" description="Rieske" evidence="9">
    <location>
        <begin position="59"/>
        <end position="166"/>
    </location>
</feature>
<dbReference type="InterPro" id="IPR001663">
    <property type="entry name" value="Rng_hydr_dOase-A"/>
</dbReference>
<dbReference type="InterPro" id="IPR015879">
    <property type="entry name" value="Ring_hydroxy_dOase_asu_C_dom"/>
</dbReference>
<dbReference type="GO" id="GO:0051537">
    <property type="term" value="F:2 iron, 2 sulfur cluster binding"/>
    <property type="evidence" value="ECO:0007669"/>
    <property type="project" value="UniProtKB-KW"/>
</dbReference>
<evidence type="ECO:0000256" key="8">
    <source>
        <dbReference type="SAM" id="MobiDB-lite"/>
    </source>
</evidence>
<evidence type="ECO:0000256" key="2">
    <source>
        <dbReference type="ARBA" id="ARBA00022714"/>
    </source>
</evidence>
<gene>
    <name evidence="10" type="primary">bphA_2</name>
    <name evidence="10" type="ORF">D7316_02466</name>
</gene>
<dbReference type="KEGG" id="gom:D7316_02466"/>
<dbReference type="EC" id="1.14.12.18" evidence="10"/>
<dbReference type="PROSITE" id="PS00570">
    <property type="entry name" value="RING_HYDROXYL_ALPHA"/>
    <property type="match status" value="1"/>
</dbReference>
<accession>A0A3G8JLC5</accession>
<evidence type="ECO:0000259" key="9">
    <source>
        <dbReference type="PROSITE" id="PS51296"/>
    </source>
</evidence>
<dbReference type="RefSeq" id="WP_232016881.1">
    <property type="nucleotide sequence ID" value="NZ_CP033972.1"/>
</dbReference>
<evidence type="ECO:0000256" key="3">
    <source>
        <dbReference type="ARBA" id="ARBA00022723"/>
    </source>
</evidence>
<keyword evidence="7" id="KW-0520">NAD</keyword>
<keyword evidence="11" id="KW-1185">Reference proteome</keyword>
<dbReference type="Pfam" id="PF00355">
    <property type="entry name" value="Rieske"/>
    <property type="match status" value="1"/>
</dbReference>
<dbReference type="GO" id="GO:0005506">
    <property type="term" value="F:iron ion binding"/>
    <property type="evidence" value="ECO:0007669"/>
    <property type="project" value="InterPro"/>
</dbReference>
<sequence>MTIVDEPTTSRPPIWFEGDVPPEEVPEKYRLGRAYIPKARYLDPDFLDLELGRMFPRTWQIACRVEELTDVGSFVEYAVGDFSVLVVRESRTSIRAYHNSCRHRGTRLARGRGRVGSLICPFHGWRWNLDGSIRLVLDREEFVPRSDDDLGLSQVRVDQWAGFVFINPDPNAIPLLEYLDPIPRIFEPFQLENFRLRWGKSVILDANWKTGLDAFLEAYHVAGTHPQLFRLDRTNDKLASLRELDIRPWAPTTVYERHSHYSALGPKSSAAKGDGKDPSKRSGDNVSDERLNVANAVQYLHEDMRGLENERSWRAAEALKTAEVPEGMTAGKYFLELYRELSIEEGYDWPVITTDQWTEAGSSWAVFPNSIILPGQGSAFWYRSRPYEKDPNKSVFEVFSLDQIPIADYDKKRYFEPSHFDDYRDADMGQVFSQDFMNMTEVTTGMHSPSFDGHRLSEEQEMTIWNHHRVSDRYIWRD</sequence>
<keyword evidence="3" id="KW-0479">Metal-binding</keyword>
<dbReference type="Gene3D" id="2.102.10.10">
    <property type="entry name" value="Rieske [2Fe-2S] iron-sulphur domain"/>
    <property type="match status" value="1"/>
</dbReference>
<protein>
    <submittedName>
        <fullName evidence="10">Biphenyl dioxygenase subunit alpha</fullName>
        <ecNumber evidence="10">1.14.12.18</ecNumber>
    </submittedName>
</protein>
<dbReference type="Proteomes" id="UP000271469">
    <property type="component" value="Chromosome"/>
</dbReference>
<dbReference type="CDD" id="cd03469">
    <property type="entry name" value="Rieske_RO_Alpha_N"/>
    <property type="match status" value="1"/>
</dbReference>
<evidence type="ECO:0000313" key="10">
    <source>
        <dbReference type="EMBL" id="AZG45866.1"/>
    </source>
</evidence>
<name>A0A3G8JLC5_9ACTN</name>
<dbReference type="EMBL" id="CP033972">
    <property type="protein sequence ID" value="AZG45866.1"/>
    <property type="molecule type" value="Genomic_DNA"/>
</dbReference>
<dbReference type="Pfam" id="PF00848">
    <property type="entry name" value="Ring_hydroxyl_A"/>
    <property type="match status" value="1"/>
</dbReference>
<keyword evidence="10" id="KW-0223">Dioxygenase</keyword>
<dbReference type="GO" id="GO:0018687">
    <property type="term" value="F:biphenyl 2,3-dioxygenase activity"/>
    <property type="evidence" value="ECO:0007669"/>
    <property type="project" value="UniProtKB-EC"/>
</dbReference>
<feature type="compositionally biased region" description="Basic and acidic residues" evidence="8">
    <location>
        <begin position="273"/>
        <end position="288"/>
    </location>
</feature>
<feature type="region of interest" description="Disordered" evidence="8">
    <location>
        <begin position="264"/>
        <end position="288"/>
    </location>
</feature>
<keyword evidence="4 10" id="KW-0560">Oxidoreductase</keyword>
<comment type="cofactor">
    <cofactor evidence="1">
        <name>Fe cation</name>
        <dbReference type="ChEBI" id="CHEBI:24875"/>
    </cofactor>
</comment>
<dbReference type="AlphaFoldDB" id="A0A3G8JLC5"/>
<evidence type="ECO:0000256" key="5">
    <source>
        <dbReference type="ARBA" id="ARBA00023004"/>
    </source>
</evidence>
<dbReference type="Gene3D" id="3.90.380.10">
    <property type="entry name" value="Naphthalene 1,2-dioxygenase Alpha Subunit, Chain A, domain 1"/>
    <property type="match status" value="1"/>
</dbReference>
<evidence type="ECO:0000256" key="4">
    <source>
        <dbReference type="ARBA" id="ARBA00023002"/>
    </source>
</evidence>
<reference evidence="10 11" key="1">
    <citation type="submission" date="2018-11" db="EMBL/GenBank/DDBJ databases">
        <title>Gordonia insulae sp. nov., isolated from an island soil.</title>
        <authorList>
            <person name="Kim Y.S."/>
            <person name="Kim S.B."/>
        </authorList>
    </citation>
    <scope>NUCLEOTIDE SEQUENCE [LARGE SCALE GENOMIC DNA]</scope>
    <source>
        <strain evidence="10 11">MMS17-SY073</strain>
    </source>
</reference>
<evidence type="ECO:0000313" key="11">
    <source>
        <dbReference type="Proteomes" id="UP000271469"/>
    </source>
</evidence>
<evidence type="ECO:0000256" key="6">
    <source>
        <dbReference type="ARBA" id="ARBA00023014"/>
    </source>
</evidence>
<dbReference type="SUPFAM" id="SSF50022">
    <property type="entry name" value="ISP domain"/>
    <property type="match status" value="1"/>
</dbReference>
<evidence type="ECO:0000256" key="1">
    <source>
        <dbReference type="ARBA" id="ARBA00001962"/>
    </source>
</evidence>
<keyword evidence="6" id="KW-0411">Iron-sulfur</keyword>
<keyword evidence="5" id="KW-0408">Iron</keyword>
<dbReference type="PRINTS" id="PR00090">
    <property type="entry name" value="RNGDIOXGNASE"/>
</dbReference>
<dbReference type="PANTHER" id="PTHR43756:SF5">
    <property type="entry name" value="CHOLINE MONOOXYGENASE, CHLOROPLASTIC"/>
    <property type="match status" value="1"/>
</dbReference>
<proteinExistence type="predicted"/>
<dbReference type="PANTHER" id="PTHR43756">
    <property type="entry name" value="CHOLINE MONOOXYGENASE, CHLOROPLASTIC"/>
    <property type="match status" value="1"/>
</dbReference>
<dbReference type="PROSITE" id="PS51296">
    <property type="entry name" value="RIESKE"/>
    <property type="match status" value="1"/>
</dbReference>
<organism evidence="10 11">
    <name type="scientific">Gordonia insulae</name>
    <dbReference type="NCBI Taxonomy" id="2420509"/>
    <lineage>
        <taxon>Bacteria</taxon>
        <taxon>Bacillati</taxon>
        <taxon>Actinomycetota</taxon>
        <taxon>Actinomycetes</taxon>
        <taxon>Mycobacteriales</taxon>
        <taxon>Gordoniaceae</taxon>
        <taxon>Gordonia</taxon>
    </lineage>
</organism>
<dbReference type="GO" id="GO:0004497">
    <property type="term" value="F:monooxygenase activity"/>
    <property type="evidence" value="ECO:0007669"/>
    <property type="project" value="UniProtKB-ARBA"/>
</dbReference>
<evidence type="ECO:0000256" key="7">
    <source>
        <dbReference type="ARBA" id="ARBA00023027"/>
    </source>
</evidence>
<dbReference type="InterPro" id="IPR015881">
    <property type="entry name" value="ARHD_Rieske_2Fe_2S"/>
</dbReference>